<dbReference type="PANTHER" id="PTHR13238:SF0">
    <property type="entry name" value="CILIA- AND FLAGELLA-ASSOCIATED PROTEIN 298"/>
    <property type="match status" value="1"/>
</dbReference>
<evidence type="ECO:0008006" key="5">
    <source>
        <dbReference type="Google" id="ProtNLM"/>
    </source>
</evidence>
<proteinExistence type="inferred from homology"/>
<dbReference type="PANTHER" id="PTHR13238">
    <property type="entry name" value="PROTEIN C21ORF59"/>
    <property type="match status" value="1"/>
</dbReference>
<sequence>MVLVHVKRGDKNEFLYETTGAASNDTLIRELCAVNNARLRLQALADALPSLAKFGVAKSPNEQGLDQYQEGNESKPRGEFYEPDPLGLRTGEGVGPQLTEVLTAVAEDAKQYLNSKLQIDLKVCMKQDVLNEKLMNIRGAVMMAFPMGLPPHDPIKLLLDSPSVEDALAESSSVLEVTPEDTTELWWAGKQFFRDQRVRDLVGKNEKTKIIVKLQKKGAGMPCREPAVSEDERKAMMAFYFKKQEELKKLADDDAEDYMASSWADPKALKNSLRGTNNIRPF</sequence>
<evidence type="ECO:0000313" key="4">
    <source>
        <dbReference type="Proteomes" id="UP001209570"/>
    </source>
</evidence>
<dbReference type="Pfam" id="PF11069">
    <property type="entry name" value="CFAP298"/>
    <property type="match status" value="1"/>
</dbReference>
<evidence type="ECO:0000256" key="1">
    <source>
        <dbReference type="ARBA" id="ARBA00009619"/>
    </source>
</evidence>
<dbReference type="InterPro" id="IPR021298">
    <property type="entry name" value="CFAP298"/>
</dbReference>
<dbReference type="GO" id="GO:0003352">
    <property type="term" value="P:regulation of cilium movement"/>
    <property type="evidence" value="ECO:0007669"/>
    <property type="project" value="InterPro"/>
</dbReference>
<name>A0AAD5LW16_PYTIN</name>
<dbReference type="Proteomes" id="UP001209570">
    <property type="component" value="Unassembled WGS sequence"/>
</dbReference>
<accession>A0AAD5LW16</accession>
<organism evidence="3 4">
    <name type="scientific">Pythium insidiosum</name>
    <name type="common">Pythiosis disease agent</name>
    <dbReference type="NCBI Taxonomy" id="114742"/>
    <lineage>
        <taxon>Eukaryota</taxon>
        <taxon>Sar</taxon>
        <taxon>Stramenopiles</taxon>
        <taxon>Oomycota</taxon>
        <taxon>Peronosporomycetes</taxon>
        <taxon>Pythiales</taxon>
        <taxon>Pythiaceae</taxon>
        <taxon>Pythium</taxon>
    </lineage>
</organism>
<feature type="compositionally biased region" description="Polar residues" evidence="2">
    <location>
        <begin position="62"/>
        <end position="71"/>
    </location>
</feature>
<protein>
    <recommendedName>
        <fullName evidence="5">Cilia- and flagella-associated protein 298</fullName>
    </recommendedName>
</protein>
<dbReference type="AlphaFoldDB" id="A0AAD5LW16"/>
<dbReference type="EMBL" id="JAKCXM010000427">
    <property type="protein sequence ID" value="KAJ0394201.1"/>
    <property type="molecule type" value="Genomic_DNA"/>
</dbReference>
<keyword evidence="4" id="KW-1185">Reference proteome</keyword>
<gene>
    <name evidence="3" type="ORF">P43SY_007835</name>
</gene>
<comment type="similarity">
    <text evidence="1">Belongs to the CFAP298 family.</text>
</comment>
<reference evidence="3" key="1">
    <citation type="submission" date="2021-12" db="EMBL/GenBank/DDBJ databases">
        <title>Prjna785345.</title>
        <authorList>
            <person name="Rujirawat T."/>
            <person name="Krajaejun T."/>
        </authorList>
    </citation>
    <scope>NUCLEOTIDE SEQUENCE</scope>
    <source>
        <strain evidence="3">Pi057C3</strain>
    </source>
</reference>
<evidence type="ECO:0000256" key="2">
    <source>
        <dbReference type="SAM" id="MobiDB-lite"/>
    </source>
</evidence>
<feature type="region of interest" description="Disordered" evidence="2">
    <location>
        <begin position="62"/>
        <end position="86"/>
    </location>
</feature>
<comment type="caution">
    <text evidence="3">The sequence shown here is derived from an EMBL/GenBank/DDBJ whole genome shotgun (WGS) entry which is preliminary data.</text>
</comment>
<evidence type="ECO:0000313" key="3">
    <source>
        <dbReference type="EMBL" id="KAJ0394201.1"/>
    </source>
</evidence>